<reference evidence="3" key="1">
    <citation type="submission" date="2016-09" db="EMBL/GenBank/DDBJ databases">
        <authorList>
            <person name="Guldener U."/>
        </authorList>
    </citation>
    <scope>NUCLEOTIDE SEQUENCE [LARGE SCALE GENOMIC DNA]</scope>
    <source>
        <strain evidence="3">V64-1</strain>
    </source>
</reference>
<feature type="compositionally biased region" description="Polar residues" evidence="1">
    <location>
        <begin position="52"/>
        <end position="63"/>
    </location>
</feature>
<sequence length="156" mass="18637">MRNRKRSRSVGEENRAECPFIISYAPNPSRADQERHKNKKRKRNSQDDNKRVQIQISPFSPTGSFETHDTMDLYYTVKPGKRWQDMTRYNSFVLNSIKYYSEGFVYIANELTIEHQKATNDSKGNYKKSNNKWVMRILEIRASNKHHVYACVYWIY</sequence>
<dbReference type="VEuPathDB" id="FungiDB:HZS61_008442"/>
<dbReference type="VEuPathDB" id="FungiDB:FOC4_g10015420"/>
<evidence type="ECO:0000313" key="3">
    <source>
        <dbReference type="Proteomes" id="UP000219369"/>
    </source>
</evidence>
<dbReference type="VEuPathDB" id="FungiDB:FOIG_00634"/>
<dbReference type="EMBL" id="FMJY01000002">
    <property type="protein sequence ID" value="SCO78509.1"/>
    <property type="molecule type" value="Genomic_DNA"/>
</dbReference>
<dbReference type="OrthoDB" id="5079729at2759"/>
<proteinExistence type="predicted"/>
<name>A0A2H3STH9_FUSOX</name>
<dbReference type="AlphaFoldDB" id="A0A2H3STH9"/>
<protein>
    <recommendedName>
        <fullName evidence="4">BAH domain-containing protein</fullName>
    </recommendedName>
</protein>
<evidence type="ECO:0000313" key="2">
    <source>
        <dbReference type="EMBL" id="SCO78509.1"/>
    </source>
</evidence>
<organism evidence="2 3">
    <name type="scientific">Fusarium oxysporum</name>
    <name type="common">Fusarium vascular wilt</name>
    <dbReference type="NCBI Taxonomy" id="5507"/>
    <lineage>
        <taxon>Eukaryota</taxon>
        <taxon>Fungi</taxon>
        <taxon>Dikarya</taxon>
        <taxon>Ascomycota</taxon>
        <taxon>Pezizomycotina</taxon>
        <taxon>Sordariomycetes</taxon>
        <taxon>Hypocreomycetidae</taxon>
        <taxon>Hypocreales</taxon>
        <taxon>Nectriaceae</taxon>
        <taxon>Fusarium</taxon>
        <taxon>Fusarium oxysporum species complex</taxon>
    </lineage>
</organism>
<dbReference type="VEuPathDB" id="FungiDB:FOC1_g10015447"/>
<evidence type="ECO:0000256" key="1">
    <source>
        <dbReference type="SAM" id="MobiDB-lite"/>
    </source>
</evidence>
<dbReference type="VEuPathDB" id="FungiDB:FOMG_18824"/>
<dbReference type="VEuPathDB" id="FungiDB:FOXG_07017"/>
<dbReference type="VEuPathDB" id="FungiDB:FOZG_16960"/>
<gene>
    <name evidence="2" type="ORF">FRV6_02722</name>
</gene>
<accession>A0A2H3STH9</accession>
<feature type="region of interest" description="Disordered" evidence="1">
    <location>
        <begin position="19"/>
        <end position="63"/>
    </location>
</feature>
<evidence type="ECO:0008006" key="4">
    <source>
        <dbReference type="Google" id="ProtNLM"/>
    </source>
</evidence>
<dbReference type="Proteomes" id="UP000219369">
    <property type="component" value="Unassembled WGS sequence"/>
</dbReference>